<dbReference type="HOGENOM" id="CLU_679855_0_0_1"/>
<proteinExistence type="inferred from homology"/>
<dbReference type="PROSITE" id="PS51502">
    <property type="entry name" value="S_R_A_B_BARREL"/>
    <property type="match status" value="1"/>
</dbReference>
<dbReference type="InterPro" id="IPR011008">
    <property type="entry name" value="Dimeric_a/b-barrel"/>
</dbReference>
<dbReference type="Gene3D" id="3.40.710.10">
    <property type="entry name" value="DD-peptidase/beta-lactamase superfamily"/>
    <property type="match status" value="1"/>
</dbReference>
<dbReference type="EMBL" id="GL698534">
    <property type="protein sequence ID" value="EFY87037.1"/>
    <property type="molecule type" value="Genomic_DNA"/>
</dbReference>
<dbReference type="SUPFAM" id="SSF56601">
    <property type="entry name" value="beta-lactamase/transpeptidase-like"/>
    <property type="match status" value="1"/>
</dbReference>
<dbReference type="SUPFAM" id="SSF54909">
    <property type="entry name" value="Dimeric alpha+beta barrel"/>
    <property type="match status" value="1"/>
</dbReference>
<reference evidence="4 5" key="1">
    <citation type="journal article" date="2011" name="PLoS Genet.">
        <title>Genome sequencing and comparative transcriptomics of the model entomopathogenic fungi Metarhizium anisopliae and M. acridum.</title>
        <authorList>
            <person name="Gao Q."/>
            <person name="Jin K."/>
            <person name="Ying S.H."/>
            <person name="Zhang Y."/>
            <person name="Xiao G."/>
            <person name="Shang Y."/>
            <person name="Duan Z."/>
            <person name="Hu X."/>
            <person name="Xie X.Q."/>
            <person name="Zhou G."/>
            <person name="Peng G."/>
            <person name="Luo Z."/>
            <person name="Huang W."/>
            <person name="Wang B."/>
            <person name="Fang W."/>
            <person name="Wang S."/>
            <person name="Zhong Y."/>
            <person name="Ma L.J."/>
            <person name="St Leger R.J."/>
            <person name="Zhao G.P."/>
            <person name="Pei Y."/>
            <person name="Feng M.G."/>
            <person name="Xia Y."/>
            <person name="Wang C."/>
        </authorList>
    </citation>
    <scope>NUCLEOTIDE SEQUENCE [LARGE SCALE GENOMIC DNA]</scope>
    <source>
        <strain evidence="4 5">CQMa 102</strain>
    </source>
</reference>
<dbReference type="OrthoDB" id="428260at2759"/>
<dbReference type="InterPro" id="IPR050789">
    <property type="entry name" value="Diverse_Enzym_Activities"/>
</dbReference>
<dbReference type="SMART" id="SM00886">
    <property type="entry name" value="Dabb"/>
    <property type="match status" value="1"/>
</dbReference>
<evidence type="ECO:0000313" key="5">
    <source>
        <dbReference type="Proteomes" id="UP000002499"/>
    </source>
</evidence>
<dbReference type="PANTHER" id="PTHR43283">
    <property type="entry name" value="BETA-LACTAMASE-RELATED"/>
    <property type="match status" value="1"/>
</dbReference>
<keyword evidence="5" id="KW-1185">Reference proteome</keyword>
<dbReference type="AlphaFoldDB" id="E9EAN7"/>
<evidence type="ECO:0000256" key="2">
    <source>
        <dbReference type="ARBA" id="ARBA00022801"/>
    </source>
</evidence>
<dbReference type="InterPro" id="IPR012338">
    <property type="entry name" value="Beta-lactam/transpept-like"/>
</dbReference>
<dbReference type="eggNOG" id="ENOG502S4UR">
    <property type="taxonomic scope" value="Eukaryota"/>
</dbReference>
<gene>
    <name evidence="4" type="ORF">MAC_06935</name>
</gene>
<feature type="domain" description="Stress-response A/B barrel" evidence="3">
    <location>
        <begin position="282"/>
        <end position="388"/>
    </location>
</feature>
<dbReference type="STRING" id="655827.E9EAN7"/>
<comment type="similarity">
    <text evidence="1">Belongs to the class-A beta-lactamase family.</text>
</comment>
<dbReference type="InterPro" id="IPR013097">
    <property type="entry name" value="Dabb"/>
</dbReference>
<dbReference type="GO" id="GO:0016787">
    <property type="term" value="F:hydrolase activity"/>
    <property type="evidence" value="ECO:0007669"/>
    <property type="project" value="UniProtKB-KW"/>
</dbReference>
<evidence type="ECO:0000256" key="1">
    <source>
        <dbReference type="ARBA" id="ARBA00009009"/>
    </source>
</evidence>
<dbReference type="PANTHER" id="PTHR43283:SF17">
    <property type="entry name" value="(LOVD), PUTATIVE (AFU_ORTHOLOGUE AFUA_5G00920)-RELATED"/>
    <property type="match status" value="1"/>
</dbReference>
<dbReference type="InParanoid" id="E9EAN7"/>
<dbReference type="InterPro" id="IPR001466">
    <property type="entry name" value="Beta-lactam-related"/>
</dbReference>
<accession>E9EAN7</accession>
<name>E9EAN7_METAQ</name>
<dbReference type="Pfam" id="PF00144">
    <property type="entry name" value="Beta-lactamase"/>
    <property type="match status" value="1"/>
</dbReference>
<dbReference type="Pfam" id="PF07876">
    <property type="entry name" value="Dabb"/>
    <property type="match status" value="1"/>
</dbReference>
<dbReference type="Proteomes" id="UP000002499">
    <property type="component" value="Unassembled WGS sequence"/>
</dbReference>
<protein>
    <submittedName>
        <fullName evidence="4">Beta-lactamase family protein</fullName>
    </submittedName>
</protein>
<sequence>MSANCSQFCVGRRSCPGFDDQGQPVLEERKSPITLRHLLTHSSGVGYSFLDSGEKLRKYHHYHGTVPNHGPTIESRFGVPLLHQPGQGWAYGAGIDWAGRLVEKLSGQSLQEYFNQHIWKPLGASSTFTFFPGKESTGNSLAAMVSRGQGPEELEEMPGGLDLNVGVQECFGGQGGYGKADDVLKLLHSLLANDGRLLRPETADMMFQGQLSQPSKAALKQSLEGSPWAVGDYYSGEEYNWGLGGLLIEKAGPGAPYTRGADTLIWSGAPNVFWHHKLTMVVNHVVIFQFKPDASAQSVKQCCDEMLGLKDQCVLASTGKPYIANSKGGKDMSIEGLNNGFTHVFVVEFNSVADRDFYVKEDKAHHGFIGKWITSSDAIVSKAMVVDFCSWVSRVRLVAKRWNLW</sequence>
<evidence type="ECO:0000313" key="4">
    <source>
        <dbReference type="EMBL" id="EFY87037.1"/>
    </source>
</evidence>
<keyword evidence="2" id="KW-0378">Hydrolase</keyword>
<evidence type="ECO:0000259" key="3">
    <source>
        <dbReference type="PROSITE" id="PS51502"/>
    </source>
</evidence>
<organism evidence="5">
    <name type="scientific">Metarhizium acridum (strain CQMa 102)</name>
    <dbReference type="NCBI Taxonomy" id="655827"/>
    <lineage>
        <taxon>Eukaryota</taxon>
        <taxon>Fungi</taxon>
        <taxon>Dikarya</taxon>
        <taxon>Ascomycota</taxon>
        <taxon>Pezizomycotina</taxon>
        <taxon>Sordariomycetes</taxon>
        <taxon>Hypocreomycetidae</taxon>
        <taxon>Hypocreales</taxon>
        <taxon>Clavicipitaceae</taxon>
        <taxon>Metarhizium</taxon>
    </lineage>
</organism>